<gene>
    <name evidence="3" type="ORF">UCREL1_11763</name>
</gene>
<feature type="compositionally biased region" description="Basic and acidic residues" evidence="1">
    <location>
        <begin position="64"/>
        <end position="88"/>
    </location>
</feature>
<reference evidence="4" key="1">
    <citation type="journal article" date="2013" name="Genome Announc.">
        <title>Draft genome sequence of the grapevine dieback fungus Eutypa lata UCR-EL1.</title>
        <authorList>
            <person name="Blanco-Ulate B."/>
            <person name="Rolshausen P.E."/>
            <person name="Cantu D."/>
        </authorList>
    </citation>
    <scope>NUCLEOTIDE SEQUENCE [LARGE SCALE GENOMIC DNA]</scope>
    <source>
        <strain evidence="4">UCR-EL1</strain>
    </source>
</reference>
<evidence type="ECO:0000259" key="2">
    <source>
        <dbReference type="Pfam" id="PF13878"/>
    </source>
</evidence>
<dbReference type="Pfam" id="PF13878">
    <property type="entry name" value="zf-C2H2_3"/>
    <property type="match status" value="1"/>
</dbReference>
<evidence type="ECO:0000313" key="4">
    <source>
        <dbReference type="Proteomes" id="UP000012174"/>
    </source>
</evidence>
<evidence type="ECO:0000313" key="3">
    <source>
        <dbReference type="EMBL" id="EMR61324.1"/>
    </source>
</evidence>
<accession>M7S5H4</accession>
<dbReference type="KEGG" id="ela:UCREL1_11763"/>
<sequence length="186" mass="19935">MNYFKVVSPSSNNLSSSTEPSSCGAEPISTPPSSPPPKADIRPKKRRRLTTKVIPQDIETDEPAENKDPDNPFSEGDRPVPIPSDKEAAAGILTGTSTSTLNKATAPSQQRSEAGKRGKSHKGPSVKSATVQTTLSLSMSDQGFTECKECNMLYNPYHAKDAKIHAKRHAAILKTKSKSKASDETA</sequence>
<dbReference type="OrthoDB" id="5231968at2759"/>
<feature type="compositionally biased region" description="Polar residues" evidence="1">
    <location>
        <begin position="94"/>
        <end position="112"/>
    </location>
</feature>
<dbReference type="AlphaFoldDB" id="M7S5H4"/>
<feature type="compositionally biased region" description="Low complexity" evidence="1">
    <location>
        <begin position="8"/>
        <end position="22"/>
    </location>
</feature>
<dbReference type="HOGENOM" id="CLU_067371_0_0_1"/>
<name>M7S5H4_EUTLA</name>
<evidence type="ECO:0000256" key="1">
    <source>
        <dbReference type="SAM" id="MobiDB-lite"/>
    </source>
</evidence>
<proteinExistence type="predicted"/>
<feature type="domain" description="N-acetyltransferase ESCO zinc-finger" evidence="2">
    <location>
        <begin position="132"/>
        <end position="170"/>
    </location>
</feature>
<feature type="compositionally biased region" description="Pro residues" evidence="1">
    <location>
        <begin position="29"/>
        <end position="38"/>
    </location>
</feature>
<dbReference type="OMA" id="TKPGLHH"/>
<organism evidence="3 4">
    <name type="scientific">Eutypa lata (strain UCR-EL1)</name>
    <name type="common">Grapevine dieback disease fungus</name>
    <name type="synonym">Eutypa armeniacae</name>
    <dbReference type="NCBI Taxonomy" id="1287681"/>
    <lineage>
        <taxon>Eukaryota</taxon>
        <taxon>Fungi</taxon>
        <taxon>Dikarya</taxon>
        <taxon>Ascomycota</taxon>
        <taxon>Pezizomycotina</taxon>
        <taxon>Sordariomycetes</taxon>
        <taxon>Xylariomycetidae</taxon>
        <taxon>Xylariales</taxon>
        <taxon>Diatrypaceae</taxon>
        <taxon>Eutypa</taxon>
    </lineage>
</organism>
<feature type="region of interest" description="Disordered" evidence="1">
    <location>
        <begin position="1"/>
        <end position="134"/>
    </location>
</feature>
<protein>
    <submittedName>
        <fullName evidence="3">Putative vacuolar er assembly vma12 protein</fullName>
    </submittedName>
</protein>
<dbReference type="eggNOG" id="ENOG502RW0X">
    <property type="taxonomic scope" value="Eukaryota"/>
</dbReference>
<dbReference type="Proteomes" id="UP000012174">
    <property type="component" value="Unassembled WGS sequence"/>
</dbReference>
<keyword evidence="4" id="KW-1185">Reference proteome</keyword>
<dbReference type="InterPro" id="IPR028005">
    <property type="entry name" value="AcTrfase_ESCO_Znf_dom"/>
</dbReference>
<dbReference type="EMBL" id="KB707656">
    <property type="protein sequence ID" value="EMR61324.1"/>
    <property type="molecule type" value="Genomic_DNA"/>
</dbReference>